<name>A0A918UT43_9ACTN</name>
<dbReference type="GO" id="GO:0048511">
    <property type="term" value="P:rhythmic process"/>
    <property type="evidence" value="ECO:0007669"/>
    <property type="project" value="InterPro"/>
</dbReference>
<organism evidence="2 3">
    <name type="scientific">Streptomyces poonensis</name>
    <dbReference type="NCBI Taxonomy" id="68255"/>
    <lineage>
        <taxon>Bacteria</taxon>
        <taxon>Bacillati</taxon>
        <taxon>Actinomycetota</taxon>
        <taxon>Actinomycetes</taxon>
        <taxon>Kitasatosporales</taxon>
        <taxon>Streptomycetaceae</taxon>
        <taxon>Streptomyces</taxon>
    </lineage>
</organism>
<feature type="domain" description="KaiB" evidence="1">
    <location>
        <begin position="7"/>
        <end position="88"/>
    </location>
</feature>
<reference evidence="2" key="1">
    <citation type="journal article" date="2014" name="Int. J. Syst. Evol. Microbiol.">
        <title>Complete genome sequence of Corynebacterium casei LMG S-19264T (=DSM 44701T), isolated from a smear-ripened cheese.</title>
        <authorList>
            <consortium name="US DOE Joint Genome Institute (JGI-PGF)"/>
            <person name="Walter F."/>
            <person name="Albersmeier A."/>
            <person name="Kalinowski J."/>
            <person name="Ruckert C."/>
        </authorList>
    </citation>
    <scope>NUCLEOTIDE SEQUENCE</scope>
    <source>
        <strain evidence="2">JCM 4815</strain>
    </source>
</reference>
<dbReference type="Pfam" id="PF07689">
    <property type="entry name" value="KaiB"/>
    <property type="match status" value="1"/>
</dbReference>
<accession>A0A918UT43</accession>
<gene>
    <name evidence="2" type="ORF">GCM10010365_62510</name>
</gene>
<dbReference type="Proteomes" id="UP000622166">
    <property type="component" value="Unassembled WGS sequence"/>
</dbReference>
<dbReference type="InterPro" id="IPR039022">
    <property type="entry name" value="KaiB-like"/>
</dbReference>
<dbReference type="Gene3D" id="3.40.30.10">
    <property type="entry name" value="Glutaredoxin"/>
    <property type="match status" value="1"/>
</dbReference>
<protein>
    <recommendedName>
        <fullName evidence="1">KaiB domain-containing protein</fullName>
    </recommendedName>
</protein>
<reference evidence="2" key="2">
    <citation type="submission" date="2020-09" db="EMBL/GenBank/DDBJ databases">
        <authorList>
            <person name="Sun Q."/>
            <person name="Ohkuma M."/>
        </authorList>
    </citation>
    <scope>NUCLEOTIDE SEQUENCE</scope>
    <source>
        <strain evidence="2">JCM 4815</strain>
    </source>
</reference>
<evidence type="ECO:0000313" key="3">
    <source>
        <dbReference type="Proteomes" id="UP000622166"/>
    </source>
</evidence>
<proteinExistence type="predicted"/>
<keyword evidence="3" id="KW-1185">Reference proteome</keyword>
<evidence type="ECO:0000313" key="2">
    <source>
        <dbReference type="EMBL" id="GGZ33052.1"/>
    </source>
</evidence>
<dbReference type="CDD" id="cd02978">
    <property type="entry name" value="KaiB_like"/>
    <property type="match status" value="1"/>
</dbReference>
<dbReference type="RefSeq" id="WP_229859639.1">
    <property type="nucleotide sequence ID" value="NZ_BMVW01000016.1"/>
</dbReference>
<dbReference type="SUPFAM" id="SSF52833">
    <property type="entry name" value="Thioredoxin-like"/>
    <property type="match status" value="1"/>
</dbReference>
<sequence>MTTYSFVLYVAGQTQRSHEALENLRSLCEARLRGYYELTVVDAVERPELAERWRILATPTVVRLRPEPQRRVIGDLSDLHRAALALGLPNLDEFGGA</sequence>
<dbReference type="SMART" id="SM01248">
    <property type="entry name" value="KaiB"/>
    <property type="match status" value="1"/>
</dbReference>
<dbReference type="EMBL" id="BMVW01000016">
    <property type="protein sequence ID" value="GGZ33052.1"/>
    <property type="molecule type" value="Genomic_DNA"/>
</dbReference>
<dbReference type="PANTHER" id="PTHR41709:SF2">
    <property type="entry name" value="CIRCADIAN CLOCK PROTEIN KAIB2"/>
    <property type="match status" value="1"/>
</dbReference>
<comment type="caution">
    <text evidence="2">The sequence shown here is derived from an EMBL/GenBank/DDBJ whole genome shotgun (WGS) entry which is preliminary data.</text>
</comment>
<dbReference type="PANTHER" id="PTHR41709">
    <property type="entry name" value="KAIB-LIKE PROTEIN 1"/>
    <property type="match status" value="1"/>
</dbReference>
<dbReference type="InterPro" id="IPR036249">
    <property type="entry name" value="Thioredoxin-like_sf"/>
</dbReference>
<dbReference type="InterPro" id="IPR011649">
    <property type="entry name" value="KaiB_domain"/>
</dbReference>
<dbReference type="AlphaFoldDB" id="A0A918UT43"/>
<evidence type="ECO:0000259" key="1">
    <source>
        <dbReference type="SMART" id="SM01248"/>
    </source>
</evidence>